<feature type="signal peptide" evidence="2">
    <location>
        <begin position="1"/>
        <end position="20"/>
    </location>
</feature>
<dbReference type="Proteomes" id="UP000552241">
    <property type="component" value="Unassembled WGS sequence"/>
</dbReference>
<sequence>MRISLFLLLTSFSYFLFSQSIDVNPTAAPESNLTAEELTFQVLIDGGDCAEIDNFQLTDNFDDEPYPSPDRSWGYFERGSSDFPFESGIVLTSGFARRTEGPDNGIQSDGETDWDGDDDADELANTSTFNATIFEFDFVPFGNEISFNYIFASEEYPGYTCSQYNDVFGFIISGPGIVNDPGLSGKNIALLPNDDFVTINNVNRTDIIPNPIYGTCGSSEYFVDGPFPYIEHGGRTVPLTAYSEVQPGETYHIRLLVADAYDYSYDSAVFLEAGSFNLGGTLVDPSGATIGESQILCDIEEYPMTVNLDVPSATYQWKLNGIDIPGETSNTYTATESGIYSVLIFAGDCESEPFVDLTFSTTPTLLVSPLEKFICTEDGVHEFNLSDYDIEIADLINDFTYYASFTGADTEEELPIPDLIEVETTDGIVTVYVRVENPDGCYSIAEIKLEVGQEPETTPFEYPECDEDGDGFAVFDLNAEVENLIVSDPAGLNYEFFTDAAMTELIADPANFTNTIVNTQIIYVRIFNPTLGAKDCPTSEEMTLIVEEFPLIQADEWSLCDNLNDNSEFVDLTQNEIVQTEGLVVTYAYSEQDGTMITDPENYEMTTSPTIINVMVTNETETCQASETITLTFDLAPELVTANLERCSSDNFAEFFLPEANELVIEDTTDLIFTYYLTEAEAILGDDANALPENFTNTIPDQSVFVRVVNLNGCFNVVEVILDVNNGPATAPLNYPICDDNGDGIAEFNLETEAPNLLTGALGTIEINYFLDEAMTTPIPNPATFENTSNPQIVYISFFDPTLGAEACTTVEELTLVVEEFPALQPNVWTVCDNENDGSEIIDLTTNNIVLTEGLVVSYEYSEQDGTAIADPMNYEVTASPAIINVLVRNQAETCEATETITIQFLEAPTAVDDILPLVYCSLNEYAEYNLTDLNEFLVTTGTAGLTFSYHLTLGDARNDVGALPENYTNTSPDQIIFVRIENANGCFDIGQILLETELVHNQLTDSLMVCDDPYEISDGIATFDLTVRHEDVENSLGGDNYTVRYYLSLTDALSDLNMIPDPTQFQNTTSPQTIFAVASDGMNGCAGVVDFPIEVLSVPEFELPEYLAFCNYDEKSYEFLPSFTSYTWLDAEGNVISNQNTVDFDQEGMYTLEVTGTENDCPARRDIEIIFDNQPTILDVEVDGETVTISATGGLPPYQYSINNGLTWSDHYIMHNVPGGIYDLIVKSKYGCISTAKTFGVLGVPNLITPNGDGKNDYWEIRGLEAYPDAHIKIFDRYGKIFVDRTLTVDFRWDGKYKGEPIPSGDYWYIITIEEGTRSVTGHVSVRNRFLKDNY</sequence>
<reference evidence="3 4" key="1">
    <citation type="submission" date="2020-07" db="EMBL/GenBank/DDBJ databases">
        <title>Moheibacter lacus sp. nov., a member of the family Flavobacteriaceae isolated from freshwater lake sediment.</title>
        <authorList>
            <person name="Liu Y."/>
        </authorList>
    </citation>
    <scope>NUCLEOTIDE SEQUENCE [LARGE SCALE GENOMIC DNA]</scope>
    <source>
        <strain evidence="3 4">BDHS18</strain>
    </source>
</reference>
<keyword evidence="4" id="KW-1185">Reference proteome</keyword>
<name>A0A838ZS98_9FLAO</name>
<dbReference type="Pfam" id="PF13585">
    <property type="entry name" value="CHU_C"/>
    <property type="match status" value="1"/>
</dbReference>
<comment type="caution">
    <text evidence="3">The sequence shown here is derived from an EMBL/GenBank/DDBJ whole genome shotgun (WGS) entry which is preliminary data.</text>
</comment>
<keyword evidence="2" id="KW-0732">Signal</keyword>
<dbReference type="RefSeq" id="WP_182043501.1">
    <property type="nucleotide sequence ID" value="NZ_JACDZE010000002.1"/>
</dbReference>
<feature type="region of interest" description="Disordered" evidence="1">
    <location>
        <begin position="96"/>
        <end position="117"/>
    </location>
</feature>
<dbReference type="EMBL" id="JACDZE010000002">
    <property type="protein sequence ID" value="MBA5629893.1"/>
    <property type="molecule type" value="Genomic_DNA"/>
</dbReference>
<evidence type="ECO:0000256" key="2">
    <source>
        <dbReference type="SAM" id="SignalP"/>
    </source>
</evidence>
<evidence type="ECO:0000256" key="1">
    <source>
        <dbReference type="SAM" id="MobiDB-lite"/>
    </source>
</evidence>
<dbReference type="InterPro" id="IPR026341">
    <property type="entry name" value="T9SS_type_B"/>
</dbReference>
<accession>A0A838ZS98</accession>
<organism evidence="3 4">
    <name type="scientific">Moheibacter lacus</name>
    <dbReference type="NCBI Taxonomy" id="2745851"/>
    <lineage>
        <taxon>Bacteria</taxon>
        <taxon>Pseudomonadati</taxon>
        <taxon>Bacteroidota</taxon>
        <taxon>Flavobacteriia</taxon>
        <taxon>Flavobacteriales</taxon>
        <taxon>Weeksellaceae</taxon>
        <taxon>Moheibacter</taxon>
    </lineage>
</organism>
<dbReference type="NCBIfam" id="NF038133">
    <property type="entry name" value="choice_anch_L"/>
    <property type="match status" value="1"/>
</dbReference>
<gene>
    <name evidence="3" type="ORF">HU137_08945</name>
</gene>
<feature type="chain" id="PRO_5032603211" evidence="2">
    <location>
        <begin position="21"/>
        <end position="1336"/>
    </location>
</feature>
<proteinExistence type="predicted"/>
<evidence type="ECO:0000313" key="3">
    <source>
        <dbReference type="EMBL" id="MBA5629893.1"/>
    </source>
</evidence>
<dbReference type="NCBIfam" id="TIGR04131">
    <property type="entry name" value="Bac_Flav_CTERM"/>
    <property type="match status" value="1"/>
</dbReference>
<dbReference type="InterPro" id="IPR049804">
    <property type="entry name" value="Choice_anch_L"/>
</dbReference>
<protein>
    <submittedName>
        <fullName evidence="3">Choice-of-anchor L domain-containing protein</fullName>
    </submittedName>
</protein>
<evidence type="ECO:0000313" key="4">
    <source>
        <dbReference type="Proteomes" id="UP000552241"/>
    </source>
</evidence>